<dbReference type="EMBL" id="JBBDGM010000002">
    <property type="protein sequence ID" value="MEJ1087188.1"/>
    <property type="molecule type" value="Genomic_DNA"/>
</dbReference>
<keyword evidence="1" id="KW-0812">Transmembrane</keyword>
<feature type="transmembrane region" description="Helical" evidence="1">
    <location>
        <begin position="183"/>
        <end position="204"/>
    </location>
</feature>
<feature type="transmembrane region" description="Helical" evidence="1">
    <location>
        <begin position="37"/>
        <end position="55"/>
    </location>
</feature>
<reference evidence="2 3" key="1">
    <citation type="submission" date="2024-02" db="EMBL/GenBank/DDBJ databases">
        <authorList>
            <person name="Saticioglu I.B."/>
        </authorList>
    </citation>
    <scope>NUCLEOTIDE SEQUENCE [LARGE SCALE GENOMIC DNA]</scope>
    <source>
        <strain evidence="2 3">Mu-80</strain>
    </source>
</reference>
<feature type="transmembrane region" description="Helical" evidence="1">
    <location>
        <begin position="106"/>
        <end position="125"/>
    </location>
</feature>
<feature type="transmembrane region" description="Helical" evidence="1">
    <location>
        <begin position="216"/>
        <end position="235"/>
    </location>
</feature>
<evidence type="ECO:0000313" key="3">
    <source>
        <dbReference type="Proteomes" id="UP001371224"/>
    </source>
</evidence>
<protein>
    <submittedName>
        <fullName evidence="2">Permease</fullName>
    </submittedName>
</protein>
<keyword evidence="3" id="KW-1185">Reference proteome</keyword>
<keyword evidence="1" id="KW-0472">Membrane</keyword>
<feature type="transmembrane region" description="Helical" evidence="1">
    <location>
        <begin position="265"/>
        <end position="282"/>
    </location>
</feature>
<accession>A0ABU8L7U2</accession>
<comment type="caution">
    <text evidence="2">The sequence shown here is derived from an EMBL/GenBank/DDBJ whole genome shotgun (WGS) entry which is preliminary data.</text>
</comment>
<feature type="transmembrane region" description="Helical" evidence="1">
    <location>
        <begin position="242"/>
        <end position="259"/>
    </location>
</feature>
<dbReference type="Proteomes" id="UP001371224">
    <property type="component" value="Unassembled WGS sequence"/>
</dbReference>
<gene>
    <name evidence="2" type="ORF">WDU99_02520</name>
</gene>
<name>A0ABU8L7U2_9MICO</name>
<feature type="transmembrane region" description="Helical" evidence="1">
    <location>
        <begin position="75"/>
        <end position="94"/>
    </location>
</feature>
<evidence type="ECO:0000256" key="1">
    <source>
        <dbReference type="SAM" id="Phobius"/>
    </source>
</evidence>
<sequence>MVGQRSSPRGVLFSLLASAIFAGMFYIASLVTSSAEVVFAARVLLTLLCYAAALLHPAARRGVVVLWRRLRARWWMPLLSLLLTAIAGVQLWLFMWAPMHGHGLDAALGFLLLPIALVFAGRFVMKAHVSRVQWLVVALASVAVVVKVIATPELSWVTLMICGPYALYFVLRQRFGLDEPMVFGWEVALLAPVAVLALVTSVPIEPSALEFTVLGAIGFGSAAAMTFYLGASYLLSMPVFGLLGYVEPVMLVGVALLLGERMQGADAFVYGLLAVALALLAVEGFRAARRPGGAAGVADPA</sequence>
<feature type="transmembrane region" description="Helical" evidence="1">
    <location>
        <begin position="156"/>
        <end position="171"/>
    </location>
</feature>
<organism evidence="2 3">
    <name type="scientific">Microbacterium bandirmense</name>
    <dbReference type="NCBI Taxonomy" id="3122050"/>
    <lineage>
        <taxon>Bacteria</taxon>
        <taxon>Bacillati</taxon>
        <taxon>Actinomycetota</taxon>
        <taxon>Actinomycetes</taxon>
        <taxon>Micrococcales</taxon>
        <taxon>Microbacteriaceae</taxon>
        <taxon>Microbacterium</taxon>
    </lineage>
</organism>
<feature type="transmembrane region" description="Helical" evidence="1">
    <location>
        <begin position="12"/>
        <end position="31"/>
    </location>
</feature>
<dbReference type="RefSeq" id="WP_337330868.1">
    <property type="nucleotide sequence ID" value="NZ_JBBDGM010000002.1"/>
</dbReference>
<evidence type="ECO:0000313" key="2">
    <source>
        <dbReference type="EMBL" id="MEJ1087188.1"/>
    </source>
</evidence>
<keyword evidence="1" id="KW-1133">Transmembrane helix</keyword>
<feature type="transmembrane region" description="Helical" evidence="1">
    <location>
        <begin position="132"/>
        <end position="150"/>
    </location>
</feature>
<proteinExistence type="predicted"/>